<dbReference type="SMART" id="SM00418">
    <property type="entry name" value="HTH_ARSR"/>
    <property type="match status" value="1"/>
</dbReference>
<accession>A0A1Y6BC86</accession>
<keyword evidence="1" id="KW-0805">Transcription regulation</keyword>
<keyword evidence="6" id="KW-1185">Reference proteome</keyword>
<evidence type="ECO:0000259" key="4">
    <source>
        <dbReference type="PROSITE" id="PS50995"/>
    </source>
</evidence>
<keyword evidence="3" id="KW-0804">Transcription</keyword>
<organism evidence="5 6">
    <name type="scientific">Tistlia consotensis USBA 355</name>
    <dbReference type="NCBI Taxonomy" id="560819"/>
    <lineage>
        <taxon>Bacteria</taxon>
        <taxon>Pseudomonadati</taxon>
        <taxon>Pseudomonadota</taxon>
        <taxon>Alphaproteobacteria</taxon>
        <taxon>Rhodospirillales</taxon>
        <taxon>Rhodovibrionaceae</taxon>
        <taxon>Tistlia</taxon>
    </lineage>
</organism>
<dbReference type="InterPro" id="IPR011991">
    <property type="entry name" value="ArsR-like_HTH"/>
</dbReference>
<dbReference type="PANTHER" id="PTHR42756">
    <property type="entry name" value="TRANSCRIPTIONAL REGULATOR, MARR"/>
    <property type="match status" value="1"/>
</dbReference>
<dbReference type="SUPFAM" id="SSF46785">
    <property type="entry name" value="Winged helix' DNA-binding domain"/>
    <property type="match status" value="1"/>
</dbReference>
<evidence type="ECO:0000256" key="2">
    <source>
        <dbReference type="ARBA" id="ARBA00023125"/>
    </source>
</evidence>
<dbReference type="InterPro" id="IPR000835">
    <property type="entry name" value="HTH_MarR-typ"/>
</dbReference>
<dbReference type="RefSeq" id="WP_085121479.1">
    <property type="nucleotide sequence ID" value="NZ_FWZX01000003.1"/>
</dbReference>
<dbReference type="InterPro" id="IPR036390">
    <property type="entry name" value="WH_DNA-bd_sf"/>
</dbReference>
<evidence type="ECO:0000313" key="6">
    <source>
        <dbReference type="Proteomes" id="UP000192917"/>
    </source>
</evidence>
<dbReference type="STRING" id="560819.SAMN05428998_10322"/>
<proteinExistence type="predicted"/>
<dbReference type="PROSITE" id="PS50995">
    <property type="entry name" value="HTH_MARR_2"/>
    <property type="match status" value="1"/>
</dbReference>
<dbReference type="AlphaFoldDB" id="A0A1Y6BC86"/>
<dbReference type="PANTHER" id="PTHR42756:SF1">
    <property type="entry name" value="TRANSCRIPTIONAL REPRESSOR OF EMRAB OPERON"/>
    <property type="match status" value="1"/>
</dbReference>
<evidence type="ECO:0000256" key="3">
    <source>
        <dbReference type="ARBA" id="ARBA00023163"/>
    </source>
</evidence>
<evidence type="ECO:0000256" key="1">
    <source>
        <dbReference type="ARBA" id="ARBA00023015"/>
    </source>
</evidence>
<dbReference type="EMBL" id="FWZX01000003">
    <property type="protein sequence ID" value="SMF02045.1"/>
    <property type="molecule type" value="Genomic_DNA"/>
</dbReference>
<feature type="domain" description="HTH marR-type" evidence="4">
    <location>
        <begin position="2"/>
        <end position="132"/>
    </location>
</feature>
<gene>
    <name evidence="5" type="ORF">SAMN05428998_10322</name>
</gene>
<dbReference type="PRINTS" id="PR00598">
    <property type="entry name" value="HTHMARR"/>
</dbReference>
<dbReference type="CDD" id="cd00090">
    <property type="entry name" value="HTH_ARSR"/>
    <property type="match status" value="1"/>
</dbReference>
<dbReference type="Proteomes" id="UP000192917">
    <property type="component" value="Unassembled WGS sequence"/>
</dbReference>
<evidence type="ECO:0000313" key="5">
    <source>
        <dbReference type="EMBL" id="SMF02045.1"/>
    </source>
</evidence>
<reference evidence="5 6" key="1">
    <citation type="submission" date="2017-04" db="EMBL/GenBank/DDBJ databases">
        <authorList>
            <person name="Afonso C.L."/>
            <person name="Miller P.J."/>
            <person name="Scott M.A."/>
            <person name="Spackman E."/>
            <person name="Goraichik I."/>
            <person name="Dimitrov K.M."/>
            <person name="Suarez D.L."/>
            <person name="Swayne D.E."/>
        </authorList>
    </citation>
    <scope>NUCLEOTIDE SEQUENCE [LARGE SCALE GENOMIC DNA]</scope>
    <source>
        <strain evidence="5 6">USBA 355</strain>
    </source>
</reference>
<sequence>MHDDLTANLLGALATALSDRSQQGFEPLSPSSAAALLTLRHHGPLATTALAAILNLSQPAATRLLDRLEAEGLVARKAEAAGRSVPLALTAAGRRRAERLQAARLAASRRALEALSTAERGTLHKLLAKALGGLTEDRSQARHLCRFCDHGLCDGPACPVGSAAGEKERRDAAGA</sequence>
<dbReference type="InterPro" id="IPR036388">
    <property type="entry name" value="WH-like_DNA-bd_sf"/>
</dbReference>
<dbReference type="Pfam" id="PF01047">
    <property type="entry name" value="MarR"/>
    <property type="match status" value="1"/>
</dbReference>
<keyword evidence="2 5" id="KW-0238">DNA-binding</keyword>
<name>A0A1Y6BC86_9PROT</name>
<dbReference type="GO" id="GO:0003700">
    <property type="term" value="F:DNA-binding transcription factor activity"/>
    <property type="evidence" value="ECO:0007669"/>
    <property type="project" value="InterPro"/>
</dbReference>
<dbReference type="SMART" id="SM00347">
    <property type="entry name" value="HTH_MARR"/>
    <property type="match status" value="1"/>
</dbReference>
<protein>
    <submittedName>
        <fullName evidence="5">DNA-binding transcriptional regulator, MarR family</fullName>
    </submittedName>
</protein>
<dbReference type="GO" id="GO:0003677">
    <property type="term" value="F:DNA binding"/>
    <property type="evidence" value="ECO:0007669"/>
    <property type="project" value="UniProtKB-KW"/>
</dbReference>
<dbReference type="Gene3D" id="1.10.10.10">
    <property type="entry name" value="Winged helix-like DNA-binding domain superfamily/Winged helix DNA-binding domain"/>
    <property type="match status" value="1"/>
</dbReference>
<dbReference type="InterPro" id="IPR001845">
    <property type="entry name" value="HTH_ArsR_DNA-bd_dom"/>
</dbReference>